<dbReference type="AlphaFoldDB" id="A0A397TX23"/>
<organism evidence="1 2">
    <name type="scientific">Glomus cerebriforme</name>
    <dbReference type="NCBI Taxonomy" id="658196"/>
    <lineage>
        <taxon>Eukaryota</taxon>
        <taxon>Fungi</taxon>
        <taxon>Fungi incertae sedis</taxon>
        <taxon>Mucoromycota</taxon>
        <taxon>Glomeromycotina</taxon>
        <taxon>Glomeromycetes</taxon>
        <taxon>Glomerales</taxon>
        <taxon>Glomeraceae</taxon>
        <taxon>Glomus</taxon>
    </lineage>
</organism>
<reference evidence="1 2" key="1">
    <citation type="submission" date="2018-06" db="EMBL/GenBank/DDBJ databases">
        <title>Comparative genomics reveals the genomic features of Rhizophagus irregularis, R. cerebriforme, R. diaphanum and Gigaspora rosea, and their symbiotic lifestyle signature.</title>
        <authorList>
            <person name="Morin E."/>
            <person name="San Clemente H."/>
            <person name="Chen E.C.H."/>
            <person name="De La Providencia I."/>
            <person name="Hainaut M."/>
            <person name="Kuo A."/>
            <person name="Kohler A."/>
            <person name="Murat C."/>
            <person name="Tang N."/>
            <person name="Roy S."/>
            <person name="Loubradou J."/>
            <person name="Henrissat B."/>
            <person name="Grigoriev I.V."/>
            <person name="Corradi N."/>
            <person name="Roux C."/>
            <person name="Martin F.M."/>
        </authorList>
    </citation>
    <scope>NUCLEOTIDE SEQUENCE [LARGE SCALE GENOMIC DNA]</scope>
    <source>
        <strain evidence="1 2">DAOM 227022</strain>
    </source>
</reference>
<dbReference type="OrthoDB" id="2304414at2759"/>
<comment type="caution">
    <text evidence="1">The sequence shown here is derived from an EMBL/GenBank/DDBJ whole genome shotgun (WGS) entry which is preliminary data.</text>
</comment>
<protein>
    <submittedName>
        <fullName evidence="1">Uncharacterized protein</fullName>
    </submittedName>
</protein>
<proteinExistence type="predicted"/>
<accession>A0A397TX23</accession>
<name>A0A397TX23_9GLOM</name>
<dbReference type="EMBL" id="QKYT01000001">
    <property type="protein sequence ID" value="RIA99721.1"/>
    <property type="molecule type" value="Genomic_DNA"/>
</dbReference>
<evidence type="ECO:0000313" key="2">
    <source>
        <dbReference type="Proteomes" id="UP000265703"/>
    </source>
</evidence>
<evidence type="ECO:0000313" key="1">
    <source>
        <dbReference type="EMBL" id="RIA99721.1"/>
    </source>
</evidence>
<dbReference type="Proteomes" id="UP000265703">
    <property type="component" value="Unassembled WGS sequence"/>
</dbReference>
<keyword evidence="2" id="KW-1185">Reference proteome</keyword>
<sequence>MDKFSKETRKNMKDHSRSESIDLEELWDDIFSIDMFPEEIYESVVLSGPEILVMDDAKDRYLLFRERDKFWKYNDRIPSHLRCFSEVVNGDLPQIPDIHINSS</sequence>
<gene>
    <name evidence="1" type="ORF">C1645_811075</name>
</gene>